<keyword evidence="4" id="KW-0997">Cell inner membrane</keyword>
<dbReference type="PRINTS" id="PR00702">
    <property type="entry name" value="ACRIFLAVINRP"/>
</dbReference>
<evidence type="ECO:0000256" key="7">
    <source>
        <dbReference type="ARBA" id="ARBA00023136"/>
    </source>
</evidence>
<dbReference type="AlphaFoldDB" id="A0A1Y1SAK0"/>
<evidence type="ECO:0000313" key="10">
    <source>
        <dbReference type="Proteomes" id="UP000192342"/>
    </source>
</evidence>
<name>A0A1Y1SAK0_9GAMM</name>
<feature type="transmembrane region" description="Helical" evidence="8">
    <location>
        <begin position="527"/>
        <end position="547"/>
    </location>
</feature>
<dbReference type="Gene3D" id="1.20.1640.10">
    <property type="entry name" value="Multidrug efflux transporter AcrB transmembrane domain"/>
    <property type="match status" value="2"/>
</dbReference>
<dbReference type="Gene3D" id="3.30.70.1320">
    <property type="entry name" value="Multidrug efflux transporter AcrB pore domain like"/>
    <property type="match status" value="1"/>
</dbReference>
<evidence type="ECO:0000256" key="6">
    <source>
        <dbReference type="ARBA" id="ARBA00022989"/>
    </source>
</evidence>
<keyword evidence="3" id="KW-1003">Cell membrane</keyword>
<dbReference type="STRING" id="1317117.ATO7_16060"/>
<dbReference type="Pfam" id="PF00873">
    <property type="entry name" value="ACR_tran"/>
    <property type="match status" value="1"/>
</dbReference>
<feature type="transmembrane region" description="Helical" evidence="8">
    <location>
        <begin position="463"/>
        <end position="486"/>
    </location>
</feature>
<keyword evidence="10" id="KW-1185">Reference proteome</keyword>
<dbReference type="InterPro" id="IPR001036">
    <property type="entry name" value="Acrflvin-R"/>
</dbReference>
<evidence type="ECO:0000256" key="8">
    <source>
        <dbReference type="SAM" id="Phobius"/>
    </source>
</evidence>
<dbReference type="SUPFAM" id="SSF82866">
    <property type="entry name" value="Multidrug efflux transporter AcrB transmembrane domain"/>
    <property type="match status" value="2"/>
</dbReference>
<dbReference type="FunFam" id="1.20.1640.10:FF:000001">
    <property type="entry name" value="Efflux pump membrane transporter"/>
    <property type="match status" value="1"/>
</dbReference>
<dbReference type="PANTHER" id="PTHR32063:SF14">
    <property type="entry name" value="BLL4319 PROTEIN"/>
    <property type="match status" value="1"/>
</dbReference>
<keyword evidence="7 8" id="KW-0472">Membrane</keyword>
<dbReference type="EMBL" id="AQQV01000006">
    <property type="protein sequence ID" value="ORE85014.1"/>
    <property type="molecule type" value="Genomic_DNA"/>
</dbReference>
<evidence type="ECO:0000313" key="9">
    <source>
        <dbReference type="EMBL" id="ORE85014.1"/>
    </source>
</evidence>
<organism evidence="9 10">
    <name type="scientific">Oceanococcus atlanticus</name>
    <dbReference type="NCBI Taxonomy" id="1317117"/>
    <lineage>
        <taxon>Bacteria</taxon>
        <taxon>Pseudomonadati</taxon>
        <taxon>Pseudomonadota</taxon>
        <taxon>Gammaproteobacteria</taxon>
        <taxon>Chromatiales</taxon>
        <taxon>Oceanococcaceae</taxon>
        <taxon>Oceanococcus</taxon>
    </lineage>
</organism>
<dbReference type="PANTHER" id="PTHR32063">
    <property type="match status" value="1"/>
</dbReference>
<feature type="transmembrane region" description="Helical" evidence="8">
    <location>
        <begin position="858"/>
        <end position="877"/>
    </location>
</feature>
<evidence type="ECO:0000256" key="5">
    <source>
        <dbReference type="ARBA" id="ARBA00022692"/>
    </source>
</evidence>
<evidence type="ECO:0000256" key="3">
    <source>
        <dbReference type="ARBA" id="ARBA00022475"/>
    </source>
</evidence>
<proteinExistence type="predicted"/>
<protein>
    <submittedName>
        <fullName evidence="9">Acriflavin resistance protein</fullName>
    </submittedName>
</protein>
<feature type="transmembrane region" description="Helical" evidence="8">
    <location>
        <begin position="985"/>
        <end position="1013"/>
    </location>
</feature>
<dbReference type="InterPro" id="IPR027463">
    <property type="entry name" value="AcrB_DN_DC_subdom"/>
</dbReference>
<accession>A0A1Y1SAK0</accession>
<comment type="subcellular location">
    <subcellularLocation>
        <location evidence="1">Cell inner membrane</location>
        <topology evidence="1">Multi-pass membrane protein</topology>
    </subcellularLocation>
</comment>
<feature type="transmembrane region" description="Helical" evidence="8">
    <location>
        <begin position="884"/>
        <end position="904"/>
    </location>
</feature>
<evidence type="ECO:0000256" key="1">
    <source>
        <dbReference type="ARBA" id="ARBA00004429"/>
    </source>
</evidence>
<dbReference type="RefSeq" id="WP_083563464.1">
    <property type="nucleotide sequence ID" value="NZ_AQQV01000006.1"/>
</dbReference>
<feature type="transmembrane region" description="Helical" evidence="8">
    <location>
        <begin position="910"/>
        <end position="935"/>
    </location>
</feature>
<dbReference type="Proteomes" id="UP000192342">
    <property type="component" value="Unassembled WGS sequence"/>
</dbReference>
<feature type="transmembrane region" description="Helical" evidence="8">
    <location>
        <begin position="12"/>
        <end position="29"/>
    </location>
</feature>
<evidence type="ECO:0000256" key="2">
    <source>
        <dbReference type="ARBA" id="ARBA00022448"/>
    </source>
</evidence>
<dbReference type="Gene3D" id="3.30.70.1430">
    <property type="entry name" value="Multidrug efflux transporter AcrB pore domain"/>
    <property type="match status" value="2"/>
</dbReference>
<dbReference type="SUPFAM" id="SSF82714">
    <property type="entry name" value="Multidrug efflux transporter AcrB TolC docking domain, DN and DC subdomains"/>
    <property type="match status" value="2"/>
</dbReference>
<keyword evidence="5 8" id="KW-0812">Transmembrane</keyword>
<reference evidence="9 10" key="1">
    <citation type="submission" date="2013-04" db="EMBL/GenBank/DDBJ databases">
        <title>Oceanococcus atlanticus 22II-S10r2 Genome Sequencing.</title>
        <authorList>
            <person name="Lai Q."/>
            <person name="Li G."/>
            <person name="Shao Z."/>
        </authorList>
    </citation>
    <scope>NUCLEOTIDE SEQUENCE [LARGE SCALE GENOMIC DNA]</scope>
    <source>
        <strain evidence="9 10">22II-S10r2</strain>
    </source>
</reference>
<gene>
    <name evidence="9" type="ORF">ATO7_16060</name>
</gene>
<feature type="transmembrane region" description="Helical" evidence="8">
    <location>
        <begin position="334"/>
        <end position="353"/>
    </location>
</feature>
<keyword evidence="2" id="KW-0813">Transport</keyword>
<comment type="caution">
    <text evidence="9">The sequence shown here is derived from an EMBL/GenBank/DDBJ whole genome shotgun (WGS) entry which is preliminary data.</text>
</comment>
<dbReference type="GO" id="GO:0005886">
    <property type="term" value="C:plasma membrane"/>
    <property type="evidence" value="ECO:0007669"/>
    <property type="project" value="UniProtKB-SubCell"/>
</dbReference>
<feature type="transmembrane region" description="Helical" evidence="8">
    <location>
        <begin position="431"/>
        <end position="451"/>
    </location>
</feature>
<dbReference type="GO" id="GO:0042910">
    <property type="term" value="F:xenobiotic transmembrane transporter activity"/>
    <property type="evidence" value="ECO:0007669"/>
    <property type="project" value="TreeGrafter"/>
</dbReference>
<sequence>MTLSDLAVRRPVVASVISLLLVAFGLVSYDRLSLREYPDIDPPIVSISTNYPGASASVVEQQITQQIEDRISGIEGIKHISSSSQDGRSDIVIEFGSNRDIDGAANDVRDRVSGVLNNLPEEADPPEVEKQDSDADVIMWLNLTSDRMNTLELTDYAERYLQDRFSILPGVARVRVGGSLEYAIRIWLDREAMAARQITVADVEQALREENIELPAGQLESDQRMFTARIERSYRSPEDFQQLVVGQGNNGYRVRLGEIARIEKGAVESRTMFRGNSVPMVGLGIIKQSKANTLQVTAAAKALKDRLQPTLPEGMIIHQSYDTGVFIAAAISEVWKTLAVAIVLVVFVIYVFLGSIRAMLVPALTVPVSLVATFIALYALGFSVNLLTLLAMVLAVGLVVDDSIVMLENIHRRVSEGETPLVAAYRGARQVGFAVVATSVVLVAVFVPISFLEGDTGRLFSEFALTMAGAVFFSTIVALTLSPMLASKLLRSREEAPPRLVAWIDNGFERLTTHYGRFIAASIRRPLWVVALFAVLVGSIALLLKALPSEYAPKEDRGAFFLLVNGPEGATYDYMQDYMLEIESRLMPLVEAGEVSRLLVRAPRSFSVQRFNDGFVIHVLSDWSQRRSAWAIMDDIRQRLADLPGVRAFPVMRQGFGRGIEQPVQFVLGGAEYAQLARWAEQLIAAVEDDNPGLRELDIDYEETQPQLQIEIDHNRAADLGVSVADIGATLQTMLGSRRVTTYIEGGEEYDVILEGERSAQTTPTDIGSIYVRAMGSADAPLVPLSSLVTIKETAGANALNRYNRVRAVTLSADLADGLSLGEALDYLVAKVRSELPPEVAIDFKGQSQDIRESSSSLMFVFLLGLVVVFLVLAAQFESWMHPLVIMLTVPLAIAGALFGLWVTGSTLNIYSQIALVMLVGLAAKNGILIVEFANQLRDQGERFERALAEAARVRFRPIVMTGITTGAGALPLILSSGAGAETRFAMGVVVFFGVLSATLFTLFVVPVAYALLARHTASPQATAQRLQAEAASSGGLDQ</sequence>
<keyword evidence="6 8" id="KW-1133">Transmembrane helix</keyword>
<dbReference type="Gene3D" id="3.30.2090.10">
    <property type="entry name" value="Multidrug efflux transporter AcrB TolC docking domain, DN and DC subdomains"/>
    <property type="match status" value="2"/>
</dbReference>
<feature type="transmembrane region" description="Helical" evidence="8">
    <location>
        <begin position="956"/>
        <end position="979"/>
    </location>
</feature>
<dbReference type="OrthoDB" id="9758297at2"/>
<feature type="transmembrane region" description="Helical" evidence="8">
    <location>
        <begin position="386"/>
        <end position="410"/>
    </location>
</feature>
<evidence type="ECO:0000256" key="4">
    <source>
        <dbReference type="ARBA" id="ARBA00022519"/>
    </source>
</evidence>
<dbReference type="SUPFAM" id="SSF82693">
    <property type="entry name" value="Multidrug efflux transporter AcrB pore domain, PN1, PN2, PC1 and PC2 subdomains"/>
    <property type="match status" value="3"/>
</dbReference>
<dbReference type="Gene3D" id="3.30.70.1440">
    <property type="entry name" value="Multidrug efflux transporter AcrB pore domain"/>
    <property type="match status" value="1"/>
</dbReference>